<dbReference type="Pfam" id="PF07179">
    <property type="entry name" value="SseB"/>
    <property type="match status" value="1"/>
</dbReference>
<name>A0A6L5YVK2_9FIRM</name>
<proteinExistence type="predicted"/>
<evidence type="ECO:0000256" key="1">
    <source>
        <dbReference type="SAM" id="Coils"/>
    </source>
</evidence>
<evidence type="ECO:0000313" key="3">
    <source>
        <dbReference type="EMBL" id="MST75731.1"/>
    </source>
</evidence>
<feature type="domain" description="SseB protein N-terminal" evidence="2">
    <location>
        <begin position="46"/>
        <end position="151"/>
    </location>
</feature>
<dbReference type="EMBL" id="VUNI01000024">
    <property type="protein sequence ID" value="MST75731.1"/>
    <property type="molecule type" value="Genomic_DNA"/>
</dbReference>
<comment type="caution">
    <text evidence="3">The sequence shown here is derived from an EMBL/GenBank/DDBJ whole genome shotgun (WGS) entry which is preliminary data.</text>
</comment>
<keyword evidence="1" id="KW-0175">Coiled coil</keyword>
<evidence type="ECO:0000313" key="4">
    <source>
        <dbReference type="Proteomes" id="UP000474024"/>
    </source>
</evidence>
<dbReference type="InterPro" id="IPR009839">
    <property type="entry name" value="SseB_N"/>
</dbReference>
<dbReference type="Proteomes" id="UP000474024">
    <property type="component" value="Unassembled WGS sequence"/>
</dbReference>
<evidence type="ECO:0000259" key="2">
    <source>
        <dbReference type="Pfam" id="PF07179"/>
    </source>
</evidence>
<sequence>MPEAICQMAGRKDNVEMDEKNTNNAQGGIQQVEDKNKALDVHNEELEKVLNEYMEDRTNEKLGKLINVIVGCRLLVPAIVNEENKPYPLTITSNKQEKFIPVYTSVAQIPKEPKSPGILNMPYILVNHMAANEKSELAGVVINPFSQNLVFKKQLTEKIKNEFDARRKRAKEQGEGGTKTMQVTQEQYNVLTRKQYEFNFLPKKFFEGGQEFIDTLCDKKEEFIDQLYEEAYQEKRLYPYLPEDFSVMIMDISEELLVIRVDFPEQNMTVPSCYRIYFTWNAKTKEGRYFTIEKTKDREAKLLGEMNDKIQHVSYGEAPVEGAELQEIIDLHQGTAKHTS</sequence>
<organism evidence="3 4">
    <name type="scientific">Roseburia porci</name>
    <dbReference type="NCBI Taxonomy" id="2605790"/>
    <lineage>
        <taxon>Bacteria</taxon>
        <taxon>Bacillati</taxon>
        <taxon>Bacillota</taxon>
        <taxon>Clostridia</taxon>
        <taxon>Lachnospirales</taxon>
        <taxon>Lachnospiraceae</taxon>
        <taxon>Roseburia</taxon>
    </lineage>
</organism>
<accession>A0A6L5YVK2</accession>
<protein>
    <submittedName>
        <fullName evidence="3">SseB family protein</fullName>
    </submittedName>
</protein>
<gene>
    <name evidence="3" type="ORF">FYJ75_12040</name>
</gene>
<feature type="coiled-coil region" evidence="1">
    <location>
        <begin position="29"/>
        <end position="56"/>
    </location>
</feature>
<reference evidence="3 4" key="1">
    <citation type="submission" date="2019-08" db="EMBL/GenBank/DDBJ databases">
        <title>In-depth cultivation of the pig gut microbiome towards novel bacterial diversity and tailored functional studies.</title>
        <authorList>
            <person name="Wylensek D."/>
            <person name="Hitch T.C.A."/>
            <person name="Clavel T."/>
        </authorList>
    </citation>
    <scope>NUCLEOTIDE SEQUENCE [LARGE SCALE GENOMIC DNA]</scope>
    <source>
        <strain evidence="3 4">MUC/MUC-530-WT-4D</strain>
    </source>
</reference>
<dbReference type="AlphaFoldDB" id="A0A6L5YVK2"/>
<keyword evidence="4" id="KW-1185">Reference proteome</keyword>